<evidence type="ECO:0000256" key="2">
    <source>
        <dbReference type="ARBA" id="ARBA00023315"/>
    </source>
</evidence>
<evidence type="ECO:0000313" key="5">
    <source>
        <dbReference type="Proteomes" id="UP001498238"/>
    </source>
</evidence>
<dbReference type="InterPro" id="IPR016181">
    <property type="entry name" value="Acyl_CoA_acyltransferase"/>
</dbReference>
<keyword evidence="5" id="KW-1185">Reference proteome</keyword>
<dbReference type="PANTHER" id="PTHR43877:SF2">
    <property type="entry name" value="AMINOALKYLPHOSPHONATE N-ACETYLTRANSFERASE-RELATED"/>
    <property type="match status" value="1"/>
</dbReference>
<reference evidence="4 5" key="1">
    <citation type="submission" date="2024-01" db="EMBL/GenBank/DDBJ databases">
        <title>Characterization of antibiotic resistant novel bacterial strains and their environmental applications.</title>
        <authorList>
            <person name="Manzoor S."/>
            <person name="Abbas S."/>
            <person name="Arshad M."/>
            <person name="Ahmed I."/>
        </authorList>
    </citation>
    <scope>NUCLEOTIDE SEQUENCE [LARGE SCALE GENOMIC DNA]</scope>
    <source>
        <strain evidence="4 5">NCCP-602</strain>
    </source>
</reference>
<accession>A0ABN0SR85</accession>
<keyword evidence="2" id="KW-0012">Acyltransferase</keyword>
<dbReference type="EMBL" id="BAAAAF010000014">
    <property type="protein sequence ID" value="GAA0036953.1"/>
    <property type="molecule type" value="Genomic_DNA"/>
</dbReference>
<gene>
    <name evidence="4" type="ORF">NCCP602_29140</name>
</gene>
<dbReference type="PANTHER" id="PTHR43877">
    <property type="entry name" value="AMINOALKYLPHOSPHONATE N-ACETYLTRANSFERASE-RELATED-RELATED"/>
    <property type="match status" value="1"/>
</dbReference>
<dbReference type="Pfam" id="PF00583">
    <property type="entry name" value="Acetyltransf_1"/>
    <property type="match status" value="1"/>
</dbReference>
<dbReference type="Proteomes" id="UP001498238">
    <property type="component" value="Unassembled WGS sequence"/>
</dbReference>
<evidence type="ECO:0000259" key="3">
    <source>
        <dbReference type="PROSITE" id="PS51186"/>
    </source>
</evidence>
<sequence length="181" mass="20039">MPMIPADVRPARVSDVPRLAEIHVAAWRAAYRGIMADEFLDGLDEDRFAANWTQALSDPDNRVRNFVVVAGDRILGFGGVSAPRDPAEVLDRLPVTADLGQLAHINLAPEAFGTGVAAVLFTALEDELRHDGYARAYLMVAEGNDRAMRFYEKQGWARTEITHVYDGVEPAVPERMYTVEL</sequence>
<organism evidence="4 5">
    <name type="scientific">Brevibacterium metallidurans</name>
    <dbReference type="NCBI Taxonomy" id="1482676"/>
    <lineage>
        <taxon>Bacteria</taxon>
        <taxon>Bacillati</taxon>
        <taxon>Actinomycetota</taxon>
        <taxon>Actinomycetes</taxon>
        <taxon>Micrococcales</taxon>
        <taxon>Brevibacteriaceae</taxon>
        <taxon>Brevibacterium</taxon>
    </lineage>
</organism>
<dbReference type="CDD" id="cd04301">
    <property type="entry name" value="NAT_SF"/>
    <property type="match status" value="1"/>
</dbReference>
<proteinExistence type="predicted"/>
<evidence type="ECO:0000313" key="4">
    <source>
        <dbReference type="EMBL" id="GAA0036953.1"/>
    </source>
</evidence>
<evidence type="ECO:0000256" key="1">
    <source>
        <dbReference type="ARBA" id="ARBA00022679"/>
    </source>
</evidence>
<dbReference type="Gene3D" id="3.40.630.30">
    <property type="match status" value="1"/>
</dbReference>
<dbReference type="InterPro" id="IPR000182">
    <property type="entry name" value="GNAT_dom"/>
</dbReference>
<dbReference type="SUPFAM" id="SSF55729">
    <property type="entry name" value="Acyl-CoA N-acyltransferases (Nat)"/>
    <property type="match status" value="1"/>
</dbReference>
<protein>
    <submittedName>
        <fullName evidence="4">GNAT family N-acetyltransferase</fullName>
    </submittedName>
</protein>
<comment type="caution">
    <text evidence="4">The sequence shown here is derived from an EMBL/GenBank/DDBJ whole genome shotgun (WGS) entry which is preliminary data.</text>
</comment>
<keyword evidence="1" id="KW-0808">Transferase</keyword>
<name>A0ABN0SR85_9MICO</name>
<dbReference type="PROSITE" id="PS51186">
    <property type="entry name" value="GNAT"/>
    <property type="match status" value="1"/>
</dbReference>
<dbReference type="InterPro" id="IPR050832">
    <property type="entry name" value="Bact_Acetyltransf"/>
</dbReference>
<feature type="domain" description="N-acetyltransferase" evidence="3">
    <location>
        <begin position="6"/>
        <end position="179"/>
    </location>
</feature>